<dbReference type="AlphaFoldDB" id="A0A3B0MYM7"/>
<evidence type="ECO:0000313" key="1">
    <source>
        <dbReference type="EMBL" id="SUZ33814.1"/>
    </source>
</evidence>
<sequence length="163" mass="18256">MKPDAIVRYVRDLTDTNGKLSLPGGRGFEILNTVIETFKSVNNFETNDVLPQDLISDLMKRWLTATRSISVSSPEFSNTVLHWADYKRLGLIGPDGAAVIENVQQLAQKVFATDTPPSFDNLVVFTDRQKFPAAKQDGAPNKALKALLKKKRKQGKLNRKRSR</sequence>
<proteinExistence type="predicted"/>
<keyword evidence="2" id="KW-1185">Reference proteome</keyword>
<dbReference type="RefSeq" id="WP_121097011.1">
    <property type="nucleotide sequence ID" value="NZ_UIHC01000076.1"/>
</dbReference>
<dbReference type="EMBL" id="UIHC01000076">
    <property type="protein sequence ID" value="SUZ33814.1"/>
    <property type="molecule type" value="Genomic_DNA"/>
</dbReference>
<gene>
    <name evidence="1" type="ORF">ROE7235_03589</name>
</gene>
<name>A0A3B0MYM7_9RHOB</name>
<dbReference type="Proteomes" id="UP000272908">
    <property type="component" value="Unassembled WGS sequence"/>
</dbReference>
<organism evidence="1 2">
    <name type="scientific">Roseinatronobacter ekhonensis</name>
    <dbReference type="NCBI Taxonomy" id="254356"/>
    <lineage>
        <taxon>Bacteria</taxon>
        <taxon>Pseudomonadati</taxon>
        <taxon>Pseudomonadota</taxon>
        <taxon>Alphaproteobacteria</taxon>
        <taxon>Rhodobacterales</taxon>
        <taxon>Paracoccaceae</taxon>
        <taxon>Roseinatronobacter</taxon>
    </lineage>
</organism>
<protein>
    <submittedName>
        <fullName evidence="1">Uncharacterized protein</fullName>
    </submittedName>
</protein>
<accession>A0A3B0MYM7</accession>
<evidence type="ECO:0000313" key="2">
    <source>
        <dbReference type="Proteomes" id="UP000272908"/>
    </source>
</evidence>
<reference evidence="2" key="1">
    <citation type="submission" date="2018-08" db="EMBL/GenBank/DDBJ databases">
        <authorList>
            <person name="Rodrigo-Torres L."/>
            <person name="Arahal R. D."/>
            <person name="Lucena T."/>
        </authorList>
    </citation>
    <scope>NUCLEOTIDE SEQUENCE [LARGE SCALE GENOMIC DNA]</scope>
    <source>
        <strain evidence="2">CECT 7235</strain>
    </source>
</reference>